<organism evidence="1 2">
    <name type="scientific">Candidatus Paraprevotella stercoravium</name>
    <dbReference type="NCBI Taxonomy" id="2838725"/>
    <lineage>
        <taxon>Bacteria</taxon>
        <taxon>Pseudomonadati</taxon>
        <taxon>Bacteroidota</taxon>
        <taxon>Bacteroidia</taxon>
        <taxon>Bacteroidales</taxon>
        <taxon>Prevotellaceae</taxon>
        <taxon>Paraprevotella</taxon>
    </lineage>
</organism>
<accession>A0A9E2L734</accession>
<reference evidence="1" key="1">
    <citation type="journal article" date="2021" name="PeerJ">
        <title>Extensive microbial diversity within the chicken gut microbiome revealed by metagenomics and culture.</title>
        <authorList>
            <person name="Gilroy R."/>
            <person name="Ravi A."/>
            <person name="Getino M."/>
            <person name="Pursley I."/>
            <person name="Horton D.L."/>
            <person name="Alikhan N.F."/>
            <person name="Baker D."/>
            <person name="Gharbi K."/>
            <person name="Hall N."/>
            <person name="Watson M."/>
            <person name="Adriaenssens E.M."/>
            <person name="Foster-Nyarko E."/>
            <person name="Jarju S."/>
            <person name="Secka A."/>
            <person name="Antonio M."/>
            <person name="Oren A."/>
            <person name="Chaudhuri R.R."/>
            <person name="La Ragione R."/>
            <person name="Hildebrand F."/>
            <person name="Pallen M.J."/>
        </authorList>
    </citation>
    <scope>NUCLEOTIDE SEQUENCE</scope>
    <source>
        <strain evidence="1">G3-2149</strain>
    </source>
</reference>
<protein>
    <submittedName>
        <fullName evidence="1">Uncharacterized protein</fullName>
    </submittedName>
</protein>
<evidence type="ECO:0000313" key="2">
    <source>
        <dbReference type="Proteomes" id="UP000823865"/>
    </source>
</evidence>
<dbReference type="AlphaFoldDB" id="A0A9E2L734"/>
<gene>
    <name evidence="1" type="ORF">H9789_05715</name>
</gene>
<comment type="caution">
    <text evidence="1">The sequence shown here is derived from an EMBL/GenBank/DDBJ whole genome shotgun (WGS) entry which is preliminary data.</text>
</comment>
<sequence length="111" mass="12433">MRKFAAHLLYLSAVEKVLGPVIVLLDQEGLVVSYEKFSVEQPGVEWLGGIFLLLPVLESPESVSCSFEDWYKKVSSVYQPNACSYVLWHVNGIPVDADLSRISKESMSKLK</sequence>
<evidence type="ECO:0000313" key="1">
    <source>
        <dbReference type="EMBL" id="MBU3853305.1"/>
    </source>
</evidence>
<proteinExistence type="predicted"/>
<dbReference type="EMBL" id="JAHLFU010000118">
    <property type="protein sequence ID" value="MBU3853305.1"/>
    <property type="molecule type" value="Genomic_DNA"/>
</dbReference>
<reference evidence="1" key="2">
    <citation type="submission" date="2021-04" db="EMBL/GenBank/DDBJ databases">
        <authorList>
            <person name="Gilroy R."/>
        </authorList>
    </citation>
    <scope>NUCLEOTIDE SEQUENCE</scope>
    <source>
        <strain evidence="1">G3-2149</strain>
    </source>
</reference>
<name>A0A9E2L734_9BACT</name>
<dbReference type="Proteomes" id="UP000823865">
    <property type="component" value="Unassembled WGS sequence"/>
</dbReference>